<evidence type="ECO:0000313" key="10">
    <source>
        <dbReference type="Proteomes" id="UP000007646"/>
    </source>
</evidence>
<keyword evidence="4 6" id="KW-0067">ATP-binding</keyword>
<keyword evidence="10" id="KW-1185">Reference proteome</keyword>
<evidence type="ECO:0000259" key="8">
    <source>
        <dbReference type="PROSITE" id="PS50067"/>
    </source>
</evidence>
<sequence>RVYGPAEPQDAVFADVRPLLTSLLDGYNVCIMAYGQTGSGKSYTMLGPQSKNHEALLLETRGDLGVIPKAAEELFRLISENPPQSPEVEVSIVEVYNNEVFDLLAKDISPAVPGAKRDVIAAKEGKKELFLPTSELVNSAAEFMRLVEAGLQLRVKHPTLVHADSSRSHLIITVTLPMATSPDSSGCPSDHTLDSMPTCHSPRRMVREKQRASSLDLPLGAGPGDSLAHLQQVRARLQLVDLAGSECAGMSGVTGPALREASWINRSLAALGDVLGALWEGRGHIPYRNSKLTHLLQDAIGGDAKLLVVLCVSPCQEHLVATLQSLSFGARARQVQRGCVGRRGPPAARKHTIRQPS</sequence>
<protein>
    <recommendedName>
        <fullName evidence="7">Kinesin-like protein</fullName>
    </recommendedName>
</protein>
<dbReference type="Ensembl" id="ENSLAFT00000000838.2">
    <property type="protein sequence ID" value="ENSLAFP00000000696.2"/>
    <property type="gene ID" value="ENSLAFG00000000840.2"/>
</dbReference>
<dbReference type="AlphaFoldDB" id="G3SMF6"/>
<evidence type="ECO:0000256" key="4">
    <source>
        <dbReference type="ARBA" id="ARBA00022840"/>
    </source>
</evidence>
<evidence type="ECO:0000256" key="2">
    <source>
        <dbReference type="ARBA" id="ARBA00022490"/>
    </source>
</evidence>
<evidence type="ECO:0000256" key="7">
    <source>
        <dbReference type="RuleBase" id="RU000394"/>
    </source>
</evidence>
<dbReference type="InterPro" id="IPR027417">
    <property type="entry name" value="P-loop_NTPase"/>
</dbReference>
<dbReference type="GO" id="GO:0003777">
    <property type="term" value="F:microtubule motor activity"/>
    <property type="evidence" value="ECO:0007669"/>
    <property type="project" value="InterPro"/>
</dbReference>
<reference evidence="9 10" key="1">
    <citation type="submission" date="2009-06" db="EMBL/GenBank/DDBJ databases">
        <title>The Genome Sequence of Loxodonta africana (African elephant).</title>
        <authorList>
            <person name="Di Palma F."/>
            <person name="Heiman D."/>
            <person name="Young S."/>
            <person name="Johnson J."/>
            <person name="Lander E.S."/>
            <person name="Lindblad-Toh K."/>
        </authorList>
    </citation>
    <scope>NUCLEOTIDE SEQUENCE [LARGE SCALE GENOMIC DNA]</scope>
    <source>
        <strain evidence="9 10">Isolate ISIS603380</strain>
    </source>
</reference>
<evidence type="ECO:0000256" key="6">
    <source>
        <dbReference type="PROSITE-ProRule" id="PRU00283"/>
    </source>
</evidence>
<feature type="domain" description="Kinesin motor" evidence="8">
    <location>
        <begin position="1"/>
        <end position="335"/>
    </location>
</feature>
<dbReference type="InterPro" id="IPR001752">
    <property type="entry name" value="Kinesin_motor_dom"/>
</dbReference>
<dbReference type="PANTHER" id="PTHR47972:SF63">
    <property type="entry name" value="KINESIN FAMILY MEMBER 25"/>
    <property type="match status" value="1"/>
</dbReference>
<proteinExistence type="inferred from homology"/>
<evidence type="ECO:0000256" key="1">
    <source>
        <dbReference type="ARBA" id="ARBA00004245"/>
    </source>
</evidence>
<keyword evidence="6 7" id="KW-0505">Motor protein</keyword>
<dbReference type="InterPro" id="IPR019821">
    <property type="entry name" value="Kinesin_motor_CS"/>
</dbReference>
<name>G3SMF6_LOXAF</name>
<dbReference type="Gene3D" id="3.40.850.10">
    <property type="entry name" value="Kinesin motor domain"/>
    <property type="match status" value="1"/>
</dbReference>
<dbReference type="SMART" id="SM00129">
    <property type="entry name" value="KISc"/>
    <property type="match status" value="1"/>
</dbReference>
<dbReference type="Proteomes" id="UP000007646">
    <property type="component" value="Unassembled WGS sequence"/>
</dbReference>
<dbReference type="InterPro" id="IPR036961">
    <property type="entry name" value="Kinesin_motor_dom_sf"/>
</dbReference>
<dbReference type="GeneTree" id="ENSGT00940000162166"/>
<dbReference type="HOGENOM" id="CLU_001485_2_2_1"/>
<keyword evidence="7" id="KW-0493">Microtubule</keyword>
<organism evidence="9 10">
    <name type="scientific">Loxodonta africana</name>
    <name type="common">African elephant</name>
    <dbReference type="NCBI Taxonomy" id="9785"/>
    <lineage>
        <taxon>Eukaryota</taxon>
        <taxon>Metazoa</taxon>
        <taxon>Chordata</taxon>
        <taxon>Craniata</taxon>
        <taxon>Vertebrata</taxon>
        <taxon>Euteleostomi</taxon>
        <taxon>Mammalia</taxon>
        <taxon>Eutheria</taxon>
        <taxon>Afrotheria</taxon>
        <taxon>Proboscidea</taxon>
        <taxon>Elephantidae</taxon>
        <taxon>Loxodonta</taxon>
    </lineage>
</organism>
<reference evidence="9" key="2">
    <citation type="submission" date="2025-08" db="UniProtKB">
        <authorList>
            <consortium name="Ensembl"/>
        </authorList>
    </citation>
    <scope>IDENTIFICATION</scope>
    <source>
        <strain evidence="9">Isolate ISIS603380</strain>
    </source>
</reference>
<comment type="subcellular location">
    <subcellularLocation>
        <location evidence="1">Cytoplasm</location>
        <location evidence="1">Cytoskeleton</location>
    </subcellularLocation>
</comment>
<dbReference type="PROSITE" id="PS50067">
    <property type="entry name" value="KINESIN_MOTOR_2"/>
    <property type="match status" value="1"/>
</dbReference>
<keyword evidence="5" id="KW-0206">Cytoskeleton</keyword>
<dbReference type="GO" id="GO:0008017">
    <property type="term" value="F:microtubule binding"/>
    <property type="evidence" value="ECO:0007669"/>
    <property type="project" value="InterPro"/>
</dbReference>
<keyword evidence="3 6" id="KW-0547">Nucleotide-binding</keyword>
<evidence type="ECO:0000256" key="3">
    <source>
        <dbReference type="ARBA" id="ARBA00022741"/>
    </source>
</evidence>
<reference evidence="9" key="3">
    <citation type="submission" date="2025-09" db="UniProtKB">
        <authorList>
            <consortium name="Ensembl"/>
        </authorList>
    </citation>
    <scope>IDENTIFICATION</scope>
    <source>
        <strain evidence="9">Isolate ISIS603380</strain>
    </source>
</reference>
<keyword evidence="2" id="KW-0963">Cytoplasm</keyword>
<dbReference type="GO" id="GO:0005524">
    <property type="term" value="F:ATP binding"/>
    <property type="evidence" value="ECO:0007669"/>
    <property type="project" value="UniProtKB-UniRule"/>
</dbReference>
<dbReference type="SUPFAM" id="SSF52540">
    <property type="entry name" value="P-loop containing nucleoside triphosphate hydrolases"/>
    <property type="match status" value="1"/>
</dbReference>
<feature type="binding site" evidence="6">
    <location>
        <begin position="35"/>
        <end position="42"/>
    </location>
    <ligand>
        <name>ATP</name>
        <dbReference type="ChEBI" id="CHEBI:30616"/>
    </ligand>
</feature>
<dbReference type="GO" id="GO:0005874">
    <property type="term" value="C:microtubule"/>
    <property type="evidence" value="ECO:0007669"/>
    <property type="project" value="UniProtKB-KW"/>
</dbReference>
<dbReference type="Pfam" id="PF00225">
    <property type="entry name" value="Kinesin"/>
    <property type="match status" value="2"/>
</dbReference>
<dbReference type="PANTHER" id="PTHR47972">
    <property type="entry name" value="KINESIN-LIKE PROTEIN KLP-3"/>
    <property type="match status" value="1"/>
</dbReference>
<evidence type="ECO:0000313" key="9">
    <source>
        <dbReference type="Ensembl" id="ENSLAFP00000000696.2"/>
    </source>
</evidence>
<evidence type="ECO:0000256" key="5">
    <source>
        <dbReference type="ARBA" id="ARBA00023212"/>
    </source>
</evidence>
<dbReference type="InterPro" id="IPR027640">
    <property type="entry name" value="Kinesin-like_fam"/>
</dbReference>
<accession>G3SMF6</accession>
<dbReference type="PROSITE" id="PS00411">
    <property type="entry name" value="KINESIN_MOTOR_1"/>
    <property type="match status" value="1"/>
</dbReference>
<dbReference type="PRINTS" id="PR00380">
    <property type="entry name" value="KINESINHEAVY"/>
</dbReference>
<comment type="similarity">
    <text evidence="6 7">Belongs to the TRAFAC class myosin-kinesin ATPase superfamily. Kinesin family.</text>
</comment>
<dbReference type="GO" id="GO:0007018">
    <property type="term" value="P:microtubule-based movement"/>
    <property type="evidence" value="ECO:0007669"/>
    <property type="project" value="InterPro"/>
</dbReference>